<keyword evidence="2" id="KW-1185">Reference proteome</keyword>
<proteinExistence type="predicted"/>
<dbReference type="EMBL" id="JAPNKA010000001">
    <property type="protein sequence ID" value="MCY1082813.1"/>
    <property type="molecule type" value="Genomic_DNA"/>
</dbReference>
<comment type="caution">
    <text evidence="1">The sequence shown here is derived from an EMBL/GenBank/DDBJ whole genome shotgun (WGS) entry which is preliminary data.</text>
</comment>
<name>A0ABT4AM92_9BACT</name>
<evidence type="ECO:0000313" key="1">
    <source>
        <dbReference type="EMBL" id="MCY1082813.1"/>
    </source>
</evidence>
<gene>
    <name evidence="1" type="ORF">OV287_51020</name>
</gene>
<sequence>MTRLHSHSLSAPASLVQHVDCVWRLTGSAEDRRVPILPDVAGAGVVLQLGEPARLIEDGRASPLPERFVVGGLGRALQLEHSGTVG</sequence>
<reference evidence="1 2" key="1">
    <citation type="submission" date="2022-11" db="EMBL/GenBank/DDBJ databases">
        <title>Minimal conservation of predation-associated metabolite biosynthetic gene clusters underscores biosynthetic potential of Myxococcota including descriptions for ten novel species: Archangium lansinium sp. nov., Myxococcus landrumus sp. nov., Nannocystis bai.</title>
        <authorList>
            <person name="Ahearne A."/>
            <person name="Stevens C."/>
            <person name="Phillips K."/>
        </authorList>
    </citation>
    <scope>NUCLEOTIDE SEQUENCE [LARGE SCALE GENOMIC DNA]</scope>
    <source>
        <strain evidence="1 2">MIWBW</strain>
    </source>
</reference>
<evidence type="ECO:0008006" key="3">
    <source>
        <dbReference type="Google" id="ProtNLM"/>
    </source>
</evidence>
<protein>
    <recommendedName>
        <fullName evidence="3">AraC family transcriptional regulator</fullName>
    </recommendedName>
</protein>
<organism evidence="1 2">
    <name type="scientific">Archangium lansingense</name>
    <dbReference type="NCBI Taxonomy" id="2995310"/>
    <lineage>
        <taxon>Bacteria</taxon>
        <taxon>Pseudomonadati</taxon>
        <taxon>Myxococcota</taxon>
        <taxon>Myxococcia</taxon>
        <taxon>Myxococcales</taxon>
        <taxon>Cystobacterineae</taxon>
        <taxon>Archangiaceae</taxon>
        <taxon>Archangium</taxon>
    </lineage>
</organism>
<accession>A0ABT4AM92</accession>
<dbReference type="RefSeq" id="WP_267541368.1">
    <property type="nucleotide sequence ID" value="NZ_JAPNKA010000001.1"/>
</dbReference>
<dbReference type="Proteomes" id="UP001207654">
    <property type="component" value="Unassembled WGS sequence"/>
</dbReference>
<evidence type="ECO:0000313" key="2">
    <source>
        <dbReference type="Proteomes" id="UP001207654"/>
    </source>
</evidence>